<dbReference type="SUPFAM" id="SSF100950">
    <property type="entry name" value="NagB/RpiA/CoA transferase-like"/>
    <property type="match status" value="1"/>
</dbReference>
<dbReference type="AlphaFoldDB" id="A0A4R3YAU5"/>
<dbReference type="InterPro" id="IPR037171">
    <property type="entry name" value="NagB/RpiA_transferase-like"/>
</dbReference>
<evidence type="ECO:0000313" key="6">
    <source>
        <dbReference type="EMBL" id="TNG90801.1"/>
    </source>
</evidence>
<comment type="caution">
    <text evidence="5">The sequence shown here is derived from an EMBL/GenBank/DDBJ whole genome shotgun (WGS) entry which is preliminary data.</text>
</comment>
<dbReference type="SMART" id="SM00420">
    <property type="entry name" value="HTH_DEOR"/>
    <property type="match status" value="1"/>
</dbReference>
<dbReference type="EMBL" id="SMCP01000003">
    <property type="protein sequence ID" value="TCV88821.1"/>
    <property type="molecule type" value="Genomic_DNA"/>
</dbReference>
<evidence type="ECO:0000256" key="1">
    <source>
        <dbReference type="ARBA" id="ARBA00023015"/>
    </source>
</evidence>
<sequence>MDTKVSARIQQLEFLLKQMDKIHLRDAAGILNVSEMTIRRDLSTDAGTLVLLGGYIVKDPQRFNENGYFIFEQQSKNIAQKMQIGKLAAEQVKEGDVVFFDCGSTIPFIASQIHDSVNFTALCCSINTFMILQEKSQCNLILCGGRYSRDNSFLDSITLQNELDAVCPSKAFISAAGVHHQKGVTCFSFAEAKVKARAIQKSQQNILVFDDSKIDKIQQAYIGELNQFDLLICNQALPERFNQTALPCLLSA</sequence>
<dbReference type="PANTHER" id="PTHR30363">
    <property type="entry name" value="HTH-TYPE TRANSCRIPTIONAL REGULATOR SRLR-RELATED"/>
    <property type="match status" value="1"/>
</dbReference>
<dbReference type="InterPro" id="IPR050313">
    <property type="entry name" value="Carb_Metab_HTH_regulators"/>
</dbReference>
<proteinExistence type="predicted"/>
<feature type="domain" description="HTH deoR-type" evidence="4">
    <location>
        <begin position="5"/>
        <end position="57"/>
    </location>
</feature>
<evidence type="ECO:0000313" key="8">
    <source>
        <dbReference type="Proteomes" id="UP000305526"/>
    </source>
</evidence>
<dbReference type="NCBIfam" id="NF007961">
    <property type="entry name" value="PRK10681.1"/>
    <property type="match status" value="1"/>
</dbReference>
<keyword evidence="3" id="KW-0804">Transcription</keyword>
<dbReference type="PANTHER" id="PTHR30363:SF8">
    <property type="entry name" value="DEOXYRIBOSE OPERON REPRESSOR"/>
    <property type="match status" value="1"/>
</dbReference>
<dbReference type="EMBL" id="VDGV01000078">
    <property type="protein sequence ID" value="TNG90801.1"/>
    <property type="molecule type" value="Genomic_DNA"/>
</dbReference>
<dbReference type="InterPro" id="IPR001034">
    <property type="entry name" value="DeoR_HTH"/>
</dbReference>
<name>A0A4R3YAU5_9PAST</name>
<protein>
    <submittedName>
        <fullName evidence="6">DNA-binding transcriptional repressor DeoR</fullName>
    </submittedName>
    <submittedName>
        <fullName evidence="5">DeoR family transcriptional regulator</fullName>
    </submittedName>
</protein>
<evidence type="ECO:0000259" key="4">
    <source>
        <dbReference type="PROSITE" id="PS51000"/>
    </source>
</evidence>
<dbReference type="InterPro" id="IPR018356">
    <property type="entry name" value="Tscrpt_reg_HTH_DeoR_CS"/>
</dbReference>
<evidence type="ECO:0000313" key="5">
    <source>
        <dbReference type="EMBL" id="TCV88821.1"/>
    </source>
</evidence>
<evidence type="ECO:0000256" key="2">
    <source>
        <dbReference type="ARBA" id="ARBA00023125"/>
    </source>
</evidence>
<dbReference type="PROSITE" id="PS51000">
    <property type="entry name" value="HTH_DEOR_2"/>
    <property type="match status" value="1"/>
</dbReference>
<keyword evidence="2 6" id="KW-0238">DNA-binding</keyword>
<reference evidence="5 7" key="1">
    <citation type="submission" date="2019-03" db="EMBL/GenBank/DDBJ databases">
        <title>Genomic Encyclopedia of Type Strains, Phase IV (KMG-IV): sequencing the most valuable type-strain genomes for metagenomic binning, comparative biology and taxonomic classification.</title>
        <authorList>
            <person name="Goeker M."/>
        </authorList>
    </citation>
    <scope>NUCLEOTIDE SEQUENCE [LARGE SCALE GENOMIC DNA]</scope>
    <source>
        <strain evidence="5 7">DSM 28140</strain>
    </source>
</reference>
<gene>
    <name evidence="6" type="primary">deoR</name>
    <name evidence="5" type="ORF">EDC16_103175</name>
    <name evidence="6" type="ORF">FHQ21_08875</name>
</gene>
<dbReference type="Proteomes" id="UP000305526">
    <property type="component" value="Unassembled WGS sequence"/>
</dbReference>
<dbReference type="GO" id="GO:0003677">
    <property type="term" value="F:DNA binding"/>
    <property type="evidence" value="ECO:0007669"/>
    <property type="project" value="UniProtKB-KW"/>
</dbReference>
<evidence type="ECO:0000256" key="3">
    <source>
        <dbReference type="ARBA" id="ARBA00023163"/>
    </source>
</evidence>
<dbReference type="InterPro" id="IPR014036">
    <property type="entry name" value="DeoR-like_C"/>
</dbReference>
<dbReference type="PROSITE" id="PS00894">
    <property type="entry name" value="HTH_DEOR_1"/>
    <property type="match status" value="1"/>
</dbReference>
<dbReference type="RefSeq" id="WP_132965784.1">
    <property type="nucleotide sequence ID" value="NZ_LEKL01000026.1"/>
</dbReference>
<dbReference type="Pfam" id="PF00455">
    <property type="entry name" value="DeoRC"/>
    <property type="match status" value="1"/>
</dbReference>
<keyword evidence="1" id="KW-0805">Transcription regulation</keyword>
<dbReference type="GO" id="GO:0003700">
    <property type="term" value="F:DNA-binding transcription factor activity"/>
    <property type="evidence" value="ECO:0007669"/>
    <property type="project" value="InterPro"/>
</dbReference>
<dbReference type="Pfam" id="PF08220">
    <property type="entry name" value="HTH_DeoR"/>
    <property type="match status" value="1"/>
</dbReference>
<reference evidence="6 8" key="2">
    <citation type="submission" date="2019-05" db="EMBL/GenBank/DDBJ databases">
        <title>Pasteurellaceae isolates from reptiles.</title>
        <authorList>
            <person name="Bojesen A.M."/>
            <person name="Lund E."/>
        </authorList>
    </citation>
    <scope>NUCLEOTIDE SEQUENCE [LARGE SCALE GENOMIC DNA]</scope>
    <source>
        <strain evidence="6 8">ELNT2x</strain>
    </source>
</reference>
<organism evidence="5 7">
    <name type="scientific">Testudinibacter aquarius</name>
    <dbReference type="NCBI Taxonomy" id="1524974"/>
    <lineage>
        <taxon>Bacteria</taxon>
        <taxon>Pseudomonadati</taxon>
        <taxon>Pseudomonadota</taxon>
        <taxon>Gammaproteobacteria</taxon>
        <taxon>Pasteurellales</taxon>
        <taxon>Pasteurellaceae</taxon>
        <taxon>Testudinibacter</taxon>
    </lineage>
</organism>
<keyword evidence="8" id="KW-1185">Reference proteome</keyword>
<dbReference type="Proteomes" id="UP000294619">
    <property type="component" value="Unassembled WGS sequence"/>
</dbReference>
<accession>A0A4R3YAU5</accession>
<dbReference type="SMART" id="SM01134">
    <property type="entry name" value="DeoRC"/>
    <property type="match status" value="1"/>
</dbReference>
<evidence type="ECO:0000313" key="7">
    <source>
        <dbReference type="Proteomes" id="UP000294619"/>
    </source>
</evidence>